<evidence type="ECO:0000313" key="2">
    <source>
        <dbReference type="Proteomes" id="UP000789342"/>
    </source>
</evidence>
<gene>
    <name evidence="1" type="ORF">AMORRO_LOCUS14772</name>
</gene>
<accession>A0A9N9ING3</accession>
<comment type="caution">
    <text evidence="1">The sequence shown here is derived from an EMBL/GenBank/DDBJ whole genome shotgun (WGS) entry which is preliminary data.</text>
</comment>
<dbReference type="Proteomes" id="UP000789342">
    <property type="component" value="Unassembled WGS sequence"/>
</dbReference>
<protein>
    <submittedName>
        <fullName evidence="1">15087_t:CDS:1</fullName>
    </submittedName>
</protein>
<organism evidence="1 2">
    <name type="scientific">Acaulospora morrowiae</name>
    <dbReference type="NCBI Taxonomy" id="94023"/>
    <lineage>
        <taxon>Eukaryota</taxon>
        <taxon>Fungi</taxon>
        <taxon>Fungi incertae sedis</taxon>
        <taxon>Mucoromycota</taxon>
        <taxon>Glomeromycotina</taxon>
        <taxon>Glomeromycetes</taxon>
        <taxon>Diversisporales</taxon>
        <taxon>Acaulosporaceae</taxon>
        <taxon>Acaulospora</taxon>
    </lineage>
</organism>
<sequence>MSKTKRISYSVAEKLKVLQYAKQNGFKTAEHHFDIDHSMISRRNAQYPEAEADLNAWILEYRQDGIAVITKVAKTYMKELLKKNLLIFTQ</sequence>
<dbReference type="OrthoDB" id="2158935at2759"/>
<keyword evidence="2" id="KW-1185">Reference proteome</keyword>
<dbReference type="EMBL" id="CAJVPV010031010">
    <property type="protein sequence ID" value="CAG8741981.1"/>
    <property type="molecule type" value="Genomic_DNA"/>
</dbReference>
<name>A0A9N9ING3_9GLOM</name>
<feature type="non-terminal residue" evidence="1">
    <location>
        <position position="1"/>
    </location>
</feature>
<evidence type="ECO:0000313" key="1">
    <source>
        <dbReference type="EMBL" id="CAG8741981.1"/>
    </source>
</evidence>
<reference evidence="1" key="1">
    <citation type="submission" date="2021-06" db="EMBL/GenBank/DDBJ databases">
        <authorList>
            <person name="Kallberg Y."/>
            <person name="Tangrot J."/>
            <person name="Rosling A."/>
        </authorList>
    </citation>
    <scope>NUCLEOTIDE SEQUENCE</scope>
    <source>
        <strain evidence="1">CL551</strain>
    </source>
</reference>
<proteinExistence type="predicted"/>
<dbReference type="AlphaFoldDB" id="A0A9N9ING3"/>